<keyword evidence="1" id="KW-1133">Transmembrane helix</keyword>
<dbReference type="RefSeq" id="WP_269893269.1">
    <property type="nucleotide sequence ID" value="NZ_JAPZPY010000002.1"/>
</dbReference>
<keyword evidence="1" id="KW-0812">Transmembrane</keyword>
<feature type="transmembrane region" description="Helical" evidence="1">
    <location>
        <begin position="406"/>
        <end position="428"/>
    </location>
</feature>
<feature type="transmembrane region" description="Helical" evidence="1">
    <location>
        <begin position="34"/>
        <end position="53"/>
    </location>
</feature>
<feature type="transmembrane region" description="Helical" evidence="1">
    <location>
        <begin position="448"/>
        <end position="465"/>
    </location>
</feature>
<feature type="transmembrane region" description="Helical" evidence="1">
    <location>
        <begin position="142"/>
        <end position="163"/>
    </location>
</feature>
<feature type="transmembrane region" description="Helical" evidence="1">
    <location>
        <begin position="308"/>
        <end position="332"/>
    </location>
</feature>
<feature type="transmembrane region" description="Helical" evidence="1">
    <location>
        <begin position="352"/>
        <end position="374"/>
    </location>
</feature>
<feature type="transmembrane region" description="Helical" evidence="1">
    <location>
        <begin position="472"/>
        <end position="490"/>
    </location>
</feature>
<evidence type="ECO:0000256" key="1">
    <source>
        <dbReference type="SAM" id="Phobius"/>
    </source>
</evidence>
<organism evidence="2 3">
    <name type="scientific">Mycobacterium hippophais</name>
    <dbReference type="NCBI Taxonomy" id="3016340"/>
    <lineage>
        <taxon>Bacteria</taxon>
        <taxon>Bacillati</taxon>
        <taxon>Actinomycetota</taxon>
        <taxon>Actinomycetes</taxon>
        <taxon>Mycobacteriales</taxon>
        <taxon>Mycobacteriaceae</taxon>
        <taxon>Mycobacterium</taxon>
    </lineage>
</organism>
<sequence length="543" mass="54841">MTVVAPAGAPAAVVPHPAPGRAVRRLAMRRLRRGAAAAAMTCGAVSALFAGQYEAIRRSLDEAGFQDLAGNPIERVLLGPPVALDDPGGFTVWRTGTAALALASIWSGLAATRETRGEEDAGRWNLLLGGRLGVADVVIRHLIALAGSSTMIGGAVAAGLLAGRTAPVGAVIHAAGITGVALTSATTGLLAAQVMPNRSAATGLTVGALGAGLALRMIADSSPRLAWLAWATPFGLAARSAPYAENRMVPLAVLGLFPIVLGGAAVIAARHRDLGAGIVPVSDDRPPRTRMLHSIHGFALRRTARTTLGWAAGVAAGFLMAGAMLTSVLQYFQTNPRFEELAAAAGVTGLDSVNAFSAPLFSLLPVPTGLYAALRLATMVTDEKAGRWTLLLAQPVSRGRPVSAELAVTAGGVVYLHCSAAVAMWGGAKITGAPLRFADSLAGATNSLPVALLAAGAGAVGIGWLPSATGAIGALPIVGGFLINAIAPALNAPEWLADLSPWAHLGAVPAAPPEWASGAVLLLTGALLAACGVYGYVERDVTT</sequence>
<gene>
    <name evidence="2" type="ORF">O6P37_06315</name>
</gene>
<proteinExistence type="predicted"/>
<comment type="caution">
    <text evidence="2">The sequence shown here is derived from an EMBL/GenBank/DDBJ whole genome shotgun (WGS) entry which is preliminary data.</text>
</comment>
<evidence type="ECO:0000313" key="3">
    <source>
        <dbReference type="Proteomes" id="UP001142153"/>
    </source>
</evidence>
<reference evidence="2" key="1">
    <citation type="submission" date="2022-12" db="EMBL/GenBank/DDBJ databases">
        <authorList>
            <person name="Deng Y."/>
            <person name="Zhang Y.-Q."/>
        </authorList>
    </citation>
    <scope>NUCLEOTIDE SEQUENCE</scope>
    <source>
        <strain evidence="2">CPCC 205372</strain>
    </source>
</reference>
<keyword evidence="3" id="KW-1185">Reference proteome</keyword>
<feature type="transmembrane region" description="Helical" evidence="1">
    <location>
        <begin position="248"/>
        <end position="269"/>
    </location>
</feature>
<dbReference type="EMBL" id="JAPZPY010000002">
    <property type="protein sequence ID" value="MCZ8378471.1"/>
    <property type="molecule type" value="Genomic_DNA"/>
</dbReference>
<accession>A0ABT4PPQ6</accession>
<keyword evidence="1" id="KW-0472">Membrane</keyword>
<evidence type="ECO:0000313" key="2">
    <source>
        <dbReference type="EMBL" id="MCZ8378471.1"/>
    </source>
</evidence>
<dbReference type="Proteomes" id="UP001142153">
    <property type="component" value="Unassembled WGS sequence"/>
</dbReference>
<feature type="transmembrane region" description="Helical" evidence="1">
    <location>
        <begin position="200"/>
        <end position="218"/>
    </location>
</feature>
<protein>
    <submittedName>
        <fullName evidence="2">ABC transporter</fullName>
    </submittedName>
</protein>
<feature type="transmembrane region" description="Helical" evidence="1">
    <location>
        <begin position="515"/>
        <end position="537"/>
    </location>
</feature>
<name>A0ABT4PPQ6_9MYCO</name>
<feature type="transmembrane region" description="Helical" evidence="1">
    <location>
        <begin position="170"/>
        <end position="194"/>
    </location>
</feature>